<evidence type="ECO:0000313" key="2">
    <source>
        <dbReference type="EMBL" id="ANA49342.1"/>
    </source>
</evidence>
<name>A0A1S5R1N2_9CAUD</name>
<evidence type="ECO:0000313" key="3">
    <source>
        <dbReference type="Proteomes" id="UP000223738"/>
    </source>
</evidence>
<feature type="coiled-coil region" evidence="1">
    <location>
        <begin position="27"/>
        <end position="57"/>
    </location>
</feature>
<keyword evidence="3" id="KW-1185">Reference proteome</keyword>
<accession>A0A1S5R1N2</accession>
<protein>
    <submittedName>
        <fullName evidence="2">Uncharacterized protein</fullName>
    </submittedName>
</protein>
<keyword evidence="1" id="KW-0175">Coiled coil</keyword>
<dbReference type="Proteomes" id="UP000223738">
    <property type="component" value="Segment"/>
</dbReference>
<dbReference type="EMBL" id="KU862660">
    <property type="protein sequence ID" value="ANA49342.1"/>
    <property type="molecule type" value="Genomic_DNA"/>
</dbReference>
<sequence length="111" mass="12762">MTYATIDTNTGELFLGEQHEEVGPRPVLSAEELLEQLTRLNREINTRKEDIKQLIKDTKFHKKHNPAGIPADEVKQISKTAVRVAARDYEEKRAEALEFFAAYERLTGYDD</sequence>
<evidence type="ECO:0000256" key="1">
    <source>
        <dbReference type="SAM" id="Coils"/>
    </source>
</evidence>
<proteinExistence type="predicted"/>
<reference evidence="2 3" key="1">
    <citation type="submission" date="2016-03" db="EMBL/GenBank/DDBJ databases">
        <title>Characterization of pf16 and phiPMW: Two novel phages infecting Pseudomonas putida PpG1.</title>
        <authorList>
            <person name="Magill D.J."/>
            <person name="Krylov V.N."/>
            <person name="Allen C.C.R."/>
            <person name="McGrath J.W."/>
            <person name="Quinn J.P."/>
            <person name="Kulakov L.A."/>
        </authorList>
    </citation>
    <scope>NUCLEOTIDE SEQUENCE [LARGE SCALE GENOMIC DNA]</scope>
</reference>
<organism evidence="2 3">
    <name type="scientific">Pseudomonas phage phiPMW</name>
    <dbReference type="NCBI Taxonomy" id="1815582"/>
    <lineage>
        <taxon>Viruses</taxon>
        <taxon>Duplodnaviria</taxon>
        <taxon>Heunggongvirae</taxon>
        <taxon>Uroviricota</taxon>
        <taxon>Caudoviricetes</taxon>
        <taxon>Plaisancevirus</taxon>
        <taxon>Plaisancevirus PMW</taxon>
    </lineage>
</organism>
<gene>
    <name evidence="2" type="ORF">PMW_217</name>
</gene>